<reference evidence="2" key="1">
    <citation type="submission" date="2021-04" db="EMBL/GenBank/DDBJ databases">
        <authorList>
            <person name="Hartkoorn R.C."/>
            <person name="Beaudoing E."/>
            <person name="Hot D."/>
        </authorList>
    </citation>
    <scope>NUCLEOTIDE SEQUENCE</scope>
    <source>
        <strain evidence="2">NRRL B-16292</strain>
    </source>
</reference>
<dbReference type="Proteomes" id="UP001059617">
    <property type="component" value="Chromosome"/>
</dbReference>
<sequence>MAEDANLRDLGLDSIGVIGIVSRWQRDGLRIEIAEFAAAPTLKSWWSLISR</sequence>
<dbReference type="InterPro" id="IPR009081">
    <property type="entry name" value="PP-bd_ACP"/>
</dbReference>
<protein>
    <submittedName>
        <fullName evidence="2">Phosphopantetheine-binding protein</fullName>
    </submittedName>
</protein>
<keyword evidence="3" id="KW-1185">Reference proteome</keyword>
<gene>
    <name evidence="2" type="ORF">Dfulv_14545</name>
</gene>
<dbReference type="EMBL" id="CP073720">
    <property type="protein sequence ID" value="UWP85379.1"/>
    <property type="molecule type" value="Genomic_DNA"/>
</dbReference>
<feature type="domain" description="Carrier" evidence="1">
    <location>
        <begin position="1"/>
        <end position="51"/>
    </location>
</feature>
<accession>A0ABY5W8P1</accession>
<dbReference type="RefSeq" id="WP_259863487.1">
    <property type="nucleotide sequence ID" value="NZ_CP073720.1"/>
</dbReference>
<organism evidence="2 3">
    <name type="scientific">Dactylosporangium fulvum</name>
    <dbReference type="NCBI Taxonomy" id="53359"/>
    <lineage>
        <taxon>Bacteria</taxon>
        <taxon>Bacillati</taxon>
        <taxon>Actinomycetota</taxon>
        <taxon>Actinomycetes</taxon>
        <taxon>Micromonosporales</taxon>
        <taxon>Micromonosporaceae</taxon>
        <taxon>Dactylosporangium</taxon>
    </lineage>
</organism>
<dbReference type="Gene3D" id="1.10.1200.10">
    <property type="entry name" value="ACP-like"/>
    <property type="match status" value="1"/>
</dbReference>
<dbReference type="Pfam" id="PF00550">
    <property type="entry name" value="PP-binding"/>
    <property type="match status" value="1"/>
</dbReference>
<name>A0ABY5W8P1_9ACTN</name>
<dbReference type="SUPFAM" id="SSF47336">
    <property type="entry name" value="ACP-like"/>
    <property type="match status" value="1"/>
</dbReference>
<evidence type="ECO:0000259" key="1">
    <source>
        <dbReference type="PROSITE" id="PS50075"/>
    </source>
</evidence>
<evidence type="ECO:0000313" key="2">
    <source>
        <dbReference type="EMBL" id="UWP85379.1"/>
    </source>
</evidence>
<proteinExistence type="predicted"/>
<dbReference type="InterPro" id="IPR036736">
    <property type="entry name" value="ACP-like_sf"/>
</dbReference>
<reference evidence="2" key="2">
    <citation type="submission" date="2022-09" db="EMBL/GenBank/DDBJ databases">
        <title>Biosynthetic gene clusters of Dactylosporangioum fulvum.</title>
        <authorList>
            <person name="Caradec T."/>
        </authorList>
    </citation>
    <scope>NUCLEOTIDE SEQUENCE</scope>
    <source>
        <strain evidence="2">NRRL B-16292</strain>
    </source>
</reference>
<dbReference type="PROSITE" id="PS50075">
    <property type="entry name" value="CARRIER"/>
    <property type="match status" value="1"/>
</dbReference>
<evidence type="ECO:0000313" key="3">
    <source>
        <dbReference type="Proteomes" id="UP001059617"/>
    </source>
</evidence>